<evidence type="ECO:0000313" key="2">
    <source>
        <dbReference type="Proteomes" id="UP000230132"/>
    </source>
</evidence>
<dbReference type="EMBL" id="PFAX01000020">
    <property type="protein sequence ID" value="PIR90471.1"/>
    <property type="molecule type" value="Genomic_DNA"/>
</dbReference>
<protein>
    <submittedName>
        <fullName evidence="1">Uncharacterized protein</fullName>
    </submittedName>
</protein>
<sequence>MRKIDFENNEYYHIYNRGVDKRDVFLDGNDHWKFFDCLRDFNNKTYYKERLCALGISKDNPKELSSFESSFEKNRLKVIHRRGYLKGLTSCIG</sequence>
<reference evidence="2" key="1">
    <citation type="submission" date="2017-09" db="EMBL/GenBank/DDBJ databases">
        <title>Depth-based differentiation of microbial function through sediment-hosted aquifers and enrichment of novel symbionts in the deep terrestrial subsurface.</title>
        <authorList>
            <person name="Probst A.J."/>
            <person name="Ladd B."/>
            <person name="Jarett J.K."/>
            <person name="Geller-Mcgrath D.E."/>
            <person name="Sieber C.M.K."/>
            <person name="Emerson J.B."/>
            <person name="Anantharaman K."/>
            <person name="Thomas B.C."/>
            <person name="Malmstrom R."/>
            <person name="Stieglmeier M."/>
            <person name="Klingl A."/>
            <person name="Woyke T."/>
            <person name="Ryan C.M."/>
            <person name="Banfield J.F."/>
        </authorList>
    </citation>
    <scope>NUCLEOTIDE SEQUENCE [LARGE SCALE GENOMIC DNA]</scope>
</reference>
<organism evidence="1 2">
    <name type="scientific">bacterium (Candidatus Gribaldobacteria) CG10_big_fil_rev_8_21_14_0_10_37_21</name>
    <dbReference type="NCBI Taxonomy" id="2014275"/>
    <lineage>
        <taxon>Bacteria</taxon>
        <taxon>Candidatus Gribaldobacteria</taxon>
    </lineage>
</organism>
<dbReference type="Proteomes" id="UP000230132">
    <property type="component" value="Unassembled WGS sequence"/>
</dbReference>
<name>A0A2H0UUG8_9BACT</name>
<gene>
    <name evidence="1" type="ORF">COU05_01795</name>
</gene>
<proteinExistence type="predicted"/>
<evidence type="ECO:0000313" key="1">
    <source>
        <dbReference type="EMBL" id="PIR90471.1"/>
    </source>
</evidence>
<accession>A0A2H0UUG8</accession>
<comment type="caution">
    <text evidence="1">The sequence shown here is derived from an EMBL/GenBank/DDBJ whole genome shotgun (WGS) entry which is preliminary data.</text>
</comment>
<dbReference type="AlphaFoldDB" id="A0A2H0UUG8"/>